<sequence>MNKKYITLFLFNIVCLLGCEEQTSTSQSLDPSPRKFDDLVTLDLTDTISIPIGQRTNVFSKYISKTRIREYDYLGLVNEGTNHLEFYALSDDAESFSIKFQQEGPNGVRTIKAFEVMSDSTLLIGSSWRRELYITDFSGNVLQRINSIEIEREDNKPFVQLYYTNQPLIYNRTKNTTFTFAAGDQDYNSPGLWSGTYFMKFTLGDRPQMEHVLNLPSHLSPLVYSAFFSHTSHLLKGDDQLIVSLPFLNDLLIYNIDSEALTYAAAGHSEHGDILPLDNPSPYHDQQEYVESDSYREIVYDQETGYLYRFAYEGLAYKDLDGRRRNWDNKRPTIIILDNNMKKVGEYELPQNQFYTRMFFTHQGKLYISINHPDNNPSEDELIFVGLKPVDKS</sequence>
<proteinExistence type="predicted"/>
<reference evidence="2" key="1">
    <citation type="submission" date="2017-01" db="EMBL/GenBank/DDBJ databases">
        <authorList>
            <person name="Varghese N."/>
            <person name="Submissions S."/>
        </authorList>
    </citation>
    <scope>NUCLEOTIDE SEQUENCE [LARGE SCALE GENOMIC DNA]</scope>
    <source>
        <strain evidence="2">DSM 46698</strain>
    </source>
</reference>
<dbReference type="EMBL" id="FTOP01000008">
    <property type="protein sequence ID" value="SIS92757.1"/>
    <property type="molecule type" value="Genomic_DNA"/>
</dbReference>
<keyword evidence="2" id="KW-1185">Reference proteome</keyword>
<dbReference type="OrthoDB" id="833276at2"/>
<organism evidence="1 2">
    <name type="scientific">Belliella pelovolcani</name>
    <dbReference type="NCBI Taxonomy" id="529505"/>
    <lineage>
        <taxon>Bacteria</taxon>
        <taxon>Pseudomonadati</taxon>
        <taxon>Bacteroidota</taxon>
        <taxon>Cytophagia</taxon>
        <taxon>Cytophagales</taxon>
        <taxon>Cyclobacteriaceae</taxon>
        <taxon>Belliella</taxon>
    </lineage>
</organism>
<accession>A0A1N7N312</accession>
<dbReference type="InterPro" id="IPR025316">
    <property type="entry name" value="DUF4221"/>
</dbReference>
<protein>
    <recommendedName>
        <fullName evidence="3">TolB-like 6-blade propeller-like</fullName>
    </recommendedName>
</protein>
<evidence type="ECO:0008006" key="3">
    <source>
        <dbReference type="Google" id="ProtNLM"/>
    </source>
</evidence>
<gene>
    <name evidence="1" type="ORF">SAMN05421761_108117</name>
</gene>
<dbReference type="RefSeq" id="WP_076501442.1">
    <property type="nucleotide sequence ID" value="NZ_FTOP01000008.1"/>
</dbReference>
<dbReference type="AlphaFoldDB" id="A0A1N7N312"/>
<dbReference type="STRING" id="529505.SAMN05421761_108117"/>
<name>A0A1N7N312_9BACT</name>
<evidence type="ECO:0000313" key="2">
    <source>
        <dbReference type="Proteomes" id="UP000186026"/>
    </source>
</evidence>
<dbReference type="Proteomes" id="UP000186026">
    <property type="component" value="Unassembled WGS sequence"/>
</dbReference>
<dbReference type="Pfam" id="PF13970">
    <property type="entry name" value="DUF4221"/>
    <property type="match status" value="2"/>
</dbReference>
<evidence type="ECO:0000313" key="1">
    <source>
        <dbReference type="EMBL" id="SIS92757.1"/>
    </source>
</evidence>